<proteinExistence type="predicted"/>
<accession>A0A1F5MI81</accession>
<sequence>MRSNERCLVIIPIIHTAADMASLTSSIPRDQKDEVFALALWEKVFGYLRHWSPGFLKGLKVYQDGLPDTSEDNLNKILAQAQSKNYDVLRWLRISGAVIMGTESIHLLWEEYQLSADRHHAPDEESWAQATLKYLNRKDQLLADRDAYIAQRIDSTLMPGEVGLLFIGLGHNIQPLLEGRMRLREPGMFSHDRLSAEWRRELVCQNV</sequence>
<gene>
    <name evidence="1" type="ORF">A3I48_02360</name>
</gene>
<organism evidence="1 2">
    <name type="scientific">Candidatus Daviesbacteria bacterium RIFCSPLOWO2_02_FULL_36_7</name>
    <dbReference type="NCBI Taxonomy" id="1797792"/>
    <lineage>
        <taxon>Bacteria</taxon>
        <taxon>Candidatus Daviesiibacteriota</taxon>
    </lineage>
</organism>
<reference evidence="1 2" key="1">
    <citation type="journal article" date="2016" name="Nat. Commun.">
        <title>Thousands of microbial genomes shed light on interconnected biogeochemical processes in an aquifer system.</title>
        <authorList>
            <person name="Anantharaman K."/>
            <person name="Brown C.T."/>
            <person name="Hug L.A."/>
            <person name="Sharon I."/>
            <person name="Castelle C.J."/>
            <person name="Probst A.J."/>
            <person name="Thomas B.C."/>
            <person name="Singh A."/>
            <person name="Wilkins M.J."/>
            <person name="Karaoz U."/>
            <person name="Brodie E.L."/>
            <person name="Williams K.H."/>
            <person name="Hubbard S.S."/>
            <person name="Banfield J.F."/>
        </authorList>
    </citation>
    <scope>NUCLEOTIDE SEQUENCE [LARGE SCALE GENOMIC DNA]</scope>
</reference>
<evidence type="ECO:0000313" key="2">
    <source>
        <dbReference type="Proteomes" id="UP000178859"/>
    </source>
</evidence>
<evidence type="ECO:0000313" key="1">
    <source>
        <dbReference type="EMBL" id="OGE65074.1"/>
    </source>
</evidence>
<protein>
    <submittedName>
        <fullName evidence="1">Uncharacterized protein</fullName>
    </submittedName>
</protein>
<dbReference type="AlphaFoldDB" id="A0A1F5MI81"/>
<name>A0A1F5MI81_9BACT</name>
<dbReference type="EMBL" id="MFDT01000003">
    <property type="protein sequence ID" value="OGE65074.1"/>
    <property type="molecule type" value="Genomic_DNA"/>
</dbReference>
<dbReference type="Proteomes" id="UP000178859">
    <property type="component" value="Unassembled WGS sequence"/>
</dbReference>
<comment type="caution">
    <text evidence="1">The sequence shown here is derived from an EMBL/GenBank/DDBJ whole genome shotgun (WGS) entry which is preliminary data.</text>
</comment>